<sequence length="126" mass="14475">MGSPALSAFLWFLLVLPCSAFHISDDRLNLDINFQILGSHIIKFSFIFFSPASDSITLGTRLFLFSHENYLLFFSLLLSLELLLFGTWKGRKGKVHESVIFGSKWRFCFQEIENGDRESYGLEINV</sequence>
<feature type="chain" id="PRO_5043025782" evidence="2">
    <location>
        <begin position="21"/>
        <end position="126"/>
    </location>
</feature>
<feature type="signal peptide" evidence="2">
    <location>
        <begin position="1"/>
        <end position="20"/>
    </location>
</feature>
<evidence type="ECO:0000256" key="2">
    <source>
        <dbReference type="SAM" id="SignalP"/>
    </source>
</evidence>
<reference evidence="3 4" key="1">
    <citation type="journal article" date="2022" name="Nat. Plants">
        <title>Genomes of leafy and leafless Platanthera orchids illuminate the evolution of mycoheterotrophy.</title>
        <authorList>
            <person name="Li M.H."/>
            <person name="Liu K.W."/>
            <person name="Li Z."/>
            <person name="Lu H.C."/>
            <person name="Ye Q.L."/>
            <person name="Zhang D."/>
            <person name="Wang J.Y."/>
            <person name="Li Y.F."/>
            <person name="Zhong Z.M."/>
            <person name="Liu X."/>
            <person name="Yu X."/>
            <person name="Liu D.K."/>
            <person name="Tu X.D."/>
            <person name="Liu B."/>
            <person name="Hao Y."/>
            <person name="Liao X.Y."/>
            <person name="Jiang Y.T."/>
            <person name="Sun W.H."/>
            <person name="Chen J."/>
            <person name="Chen Y.Q."/>
            <person name="Ai Y."/>
            <person name="Zhai J.W."/>
            <person name="Wu S.S."/>
            <person name="Zhou Z."/>
            <person name="Hsiao Y.Y."/>
            <person name="Wu W.L."/>
            <person name="Chen Y.Y."/>
            <person name="Lin Y.F."/>
            <person name="Hsu J.L."/>
            <person name="Li C.Y."/>
            <person name="Wang Z.W."/>
            <person name="Zhao X."/>
            <person name="Zhong W.Y."/>
            <person name="Ma X.K."/>
            <person name="Ma L."/>
            <person name="Huang J."/>
            <person name="Chen G.Z."/>
            <person name="Huang M.Z."/>
            <person name="Huang L."/>
            <person name="Peng D.H."/>
            <person name="Luo Y.B."/>
            <person name="Zou S.Q."/>
            <person name="Chen S.P."/>
            <person name="Lan S."/>
            <person name="Tsai W.C."/>
            <person name="Van de Peer Y."/>
            <person name="Liu Z.J."/>
        </authorList>
    </citation>
    <scope>NUCLEOTIDE SEQUENCE [LARGE SCALE GENOMIC DNA]</scope>
    <source>
        <strain evidence="3">Lor287</strain>
    </source>
</reference>
<dbReference type="AlphaFoldDB" id="A0AAP0G8H3"/>
<organism evidence="3 4">
    <name type="scientific">Platanthera zijinensis</name>
    <dbReference type="NCBI Taxonomy" id="2320716"/>
    <lineage>
        <taxon>Eukaryota</taxon>
        <taxon>Viridiplantae</taxon>
        <taxon>Streptophyta</taxon>
        <taxon>Embryophyta</taxon>
        <taxon>Tracheophyta</taxon>
        <taxon>Spermatophyta</taxon>
        <taxon>Magnoliopsida</taxon>
        <taxon>Liliopsida</taxon>
        <taxon>Asparagales</taxon>
        <taxon>Orchidaceae</taxon>
        <taxon>Orchidoideae</taxon>
        <taxon>Orchideae</taxon>
        <taxon>Orchidinae</taxon>
        <taxon>Platanthera</taxon>
    </lineage>
</organism>
<protein>
    <submittedName>
        <fullName evidence="3">Uncharacterized protein</fullName>
    </submittedName>
</protein>
<dbReference type="EMBL" id="JBBWWQ010000006">
    <property type="protein sequence ID" value="KAK8944274.1"/>
    <property type="molecule type" value="Genomic_DNA"/>
</dbReference>
<name>A0AAP0G8H3_9ASPA</name>
<evidence type="ECO:0000256" key="1">
    <source>
        <dbReference type="SAM" id="Phobius"/>
    </source>
</evidence>
<dbReference type="Proteomes" id="UP001418222">
    <property type="component" value="Unassembled WGS sequence"/>
</dbReference>
<feature type="transmembrane region" description="Helical" evidence="1">
    <location>
        <begin position="70"/>
        <end position="88"/>
    </location>
</feature>
<evidence type="ECO:0000313" key="4">
    <source>
        <dbReference type="Proteomes" id="UP001418222"/>
    </source>
</evidence>
<keyword evidence="4" id="KW-1185">Reference proteome</keyword>
<keyword evidence="1" id="KW-0472">Membrane</keyword>
<keyword evidence="1" id="KW-0812">Transmembrane</keyword>
<evidence type="ECO:0000313" key="3">
    <source>
        <dbReference type="EMBL" id="KAK8944274.1"/>
    </source>
</evidence>
<accession>A0AAP0G8H3</accession>
<keyword evidence="1" id="KW-1133">Transmembrane helix</keyword>
<gene>
    <name evidence="3" type="ORF">KSP39_PZI008008</name>
</gene>
<comment type="caution">
    <text evidence="3">The sequence shown here is derived from an EMBL/GenBank/DDBJ whole genome shotgun (WGS) entry which is preliminary data.</text>
</comment>
<proteinExistence type="predicted"/>
<keyword evidence="2" id="KW-0732">Signal</keyword>